<gene>
    <name evidence="3" type="ORF">CINCED_3A016938</name>
</gene>
<dbReference type="InterPro" id="IPR055251">
    <property type="entry name" value="SOS1_NGEF_PH"/>
</dbReference>
<dbReference type="SUPFAM" id="SSF50729">
    <property type="entry name" value="PH domain-like"/>
    <property type="match status" value="1"/>
</dbReference>
<reference evidence="3 4" key="1">
    <citation type="submission" date="2019-08" db="EMBL/GenBank/DDBJ databases">
        <authorList>
            <person name="Alioto T."/>
            <person name="Alioto T."/>
            <person name="Gomez Garrido J."/>
        </authorList>
    </citation>
    <scope>NUCLEOTIDE SEQUENCE [LARGE SCALE GENOMIC DNA]</scope>
</reference>
<feature type="domain" description="DH" evidence="2">
    <location>
        <begin position="78"/>
        <end position="218"/>
    </location>
</feature>
<dbReference type="InterPro" id="IPR001849">
    <property type="entry name" value="PH_domain"/>
</dbReference>
<dbReference type="OrthoDB" id="1594986at2759"/>
<dbReference type="PROSITE" id="PS50010">
    <property type="entry name" value="DH_2"/>
    <property type="match status" value="1"/>
</dbReference>
<dbReference type="EMBL" id="CABPRJ010001447">
    <property type="protein sequence ID" value="VVC37417.1"/>
    <property type="molecule type" value="Genomic_DNA"/>
</dbReference>
<evidence type="ECO:0000313" key="3">
    <source>
        <dbReference type="EMBL" id="VVC37417.1"/>
    </source>
</evidence>
<dbReference type="PROSITE" id="PS50003">
    <property type="entry name" value="PH_DOMAIN"/>
    <property type="match status" value="1"/>
</dbReference>
<name>A0A5E4N0S1_9HEMI</name>
<evidence type="ECO:0000313" key="4">
    <source>
        <dbReference type="Proteomes" id="UP000325440"/>
    </source>
</evidence>
<dbReference type="InterPro" id="IPR000219">
    <property type="entry name" value="DH_dom"/>
</dbReference>
<dbReference type="SMART" id="SM00233">
    <property type="entry name" value="PH"/>
    <property type="match status" value="1"/>
</dbReference>
<dbReference type="Proteomes" id="UP000325440">
    <property type="component" value="Unassembled WGS sequence"/>
</dbReference>
<evidence type="ECO:0000259" key="2">
    <source>
        <dbReference type="PROSITE" id="PS50010"/>
    </source>
</evidence>
<organism evidence="3 4">
    <name type="scientific">Cinara cedri</name>
    <dbReference type="NCBI Taxonomy" id="506608"/>
    <lineage>
        <taxon>Eukaryota</taxon>
        <taxon>Metazoa</taxon>
        <taxon>Ecdysozoa</taxon>
        <taxon>Arthropoda</taxon>
        <taxon>Hexapoda</taxon>
        <taxon>Insecta</taxon>
        <taxon>Pterygota</taxon>
        <taxon>Neoptera</taxon>
        <taxon>Paraneoptera</taxon>
        <taxon>Hemiptera</taxon>
        <taxon>Sternorrhyncha</taxon>
        <taxon>Aphidomorpha</taxon>
        <taxon>Aphidoidea</taxon>
        <taxon>Aphididae</taxon>
        <taxon>Lachninae</taxon>
        <taxon>Cinara</taxon>
    </lineage>
</organism>
<dbReference type="AlphaFoldDB" id="A0A5E4N0S1"/>
<dbReference type="PANTHER" id="PTHR45924">
    <property type="entry name" value="FI17866P1"/>
    <property type="match status" value="1"/>
</dbReference>
<proteinExistence type="predicted"/>
<feature type="domain" description="PH" evidence="1">
    <location>
        <begin position="252"/>
        <end position="347"/>
    </location>
</feature>
<accession>A0A5E4N0S1</accession>
<dbReference type="SUPFAM" id="SSF48065">
    <property type="entry name" value="DBL homology domain (DH-domain)"/>
    <property type="match status" value="1"/>
</dbReference>
<dbReference type="InterPro" id="IPR035899">
    <property type="entry name" value="DBL_dom_sf"/>
</dbReference>
<dbReference type="PANTHER" id="PTHR45924:SF2">
    <property type="entry name" value="FI17866P1"/>
    <property type="match status" value="1"/>
</dbReference>
<dbReference type="Gene3D" id="1.20.900.10">
    <property type="entry name" value="Dbl homology (DH) domain"/>
    <property type="match status" value="1"/>
</dbReference>
<dbReference type="Pfam" id="PF22697">
    <property type="entry name" value="SOS1_NGEF_PH"/>
    <property type="match status" value="1"/>
</dbReference>
<protein>
    <submittedName>
        <fullName evidence="3">Pleckstrin homology domain,Dbl homology (DH) domain,PH domain-like</fullName>
    </submittedName>
</protein>
<keyword evidence="4" id="KW-1185">Reference proteome</keyword>
<sequence length="384" mass="44266">MDKQPELGIRMKLGSRKVRTLNTLGVLQYVLDTFKSYKIQLLALQEIRWPNKGNNGNKGNKGTLFYSGTNNGVRENGVDIIVHMNAYYRMLKSLNQIFLNELELANNSVSQIARCFLNNHLRFIVYSTYCIHFQDSSVVLSEIMHSRPTVNIVRQRQKELGHRLPLSSYLVLPIQRILRYHLLLKKLAAYTSEDEADHALVTKAYNKMVLLAKIIDETKNKYEKGGRVKMMRSIINQWKNKSNVKLPNNCFELHAEGDLMIAGTKKKLHVILLNNMLLIAKEQKCGLLEYKAHISNRNIIVIENVKGNPLGFRLVSNDAETNYSFTFQASLMDDKLFWIKMLNDMKEDTSRLSKVGLAELMAEYFYLPKTIKLNNSKDLFKNSL</sequence>
<dbReference type="Gene3D" id="2.30.29.30">
    <property type="entry name" value="Pleckstrin-homology domain (PH domain)/Phosphotyrosine-binding domain (PTB)"/>
    <property type="match status" value="1"/>
</dbReference>
<evidence type="ECO:0000259" key="1">
    <source>
        <dbReference type="PROSITE" id="PS50003"/>
    </source>
</evidence>
<dbReference type="GO" id="GO:0031267">
    <property type="term" value="F:small GTPase binding"/>
    <property type="evidence" value="ECO:0007669"/>
    <property type="project" value="TreeGrafter"/>
</dbReference>
<dbReference type="GO" id="GO:0005085">
    <property type="term" value="F:guanyl-nucleotide exchange factor activity"/>
    <property type="evidence" value="ECO:0007669"/>
    <property type="project" value="InterPro"/>
</dbReference>
<dbReference type="InterPro" id="IPR011993">
    <property type="entry name" value="PH-like_dom_sf"/>
</dbReference>
<dbReference type="SMART" id="SM00325">
    <property type="entry name" value="RhoGEF"/>
    <property type="match status" value="1"/>
</dbReference>
<dbReference type="Pfam" id="PF00621">
    <property type="entry name" value="RhoGEF"/>
    <property type="match status" value="1"/>
</dbReference>